<keyword evidence="1" id="KW-0732">Signal</keyword>
<reference evidence="3" key="1">
    <citation type="submission" date="2017-05" db="EMBL/GenBank/DDBJ databases">
        <authorList>
            <person name="Sharma S."/>
            <person name="Sidhu C."/>
            <person name="Pinnaka A.K."/>
        </authorList>
    </citation>
    <scope>NUCLEOTIDE SEQUENCE [LARGE SCALE GENOMIC DNA]</scope>
    <source>
        <strain evidence="3">AK93</strain>
    </source>
</reference>
<feature type="chain" id="PRO_5017799820" evidence="1">
    <location>
        <begin position="24"/>
        <end position="310"/>
    </location>
</feature>
<dbReference type="EMBL" id="NFZW01000020">
    <property type="protein sequence ID" value="RFA33577.1"/>
    <property type="molecule type" value="Genomic_DNA"/>
</dbReference>
<evidence type="ECO:0000313" key="3">
    <source>
        <dbReference type="Proteomes" id="UP000256763"/>
    </source>
</evidence>
<name>A0A3E0WNE9_9GAMM</name>
<evidence type="ECO:0000256" key="1">
    <source>
        <dbReference type="SAM" id="SignalP"/>
    </source>
</evidence>
<organism evidence="2 3">
    <name type="scientific">Alkalilimnicola ehrlichii</name>
    <dbReference type="NCBI Taxonomy" id="351052"/>
    <lineage>
        <taxon>Bacteria</taxon>
        <taxon>Pseudomonadati</taxon>
        <taxon>Pseudomonadota</taxon>
        <taxon>Gammaproteobacteria</taxon>
        <taxon>Chromatiales</taxon>
        <taxon>Ectothiorhodospiraceae</taxon>
        <taxon>Alkalilimnicola</taxon>
    </lineage>
</organism>
<dbReference type="OrthoDB" id="10009987at2"/>
<gene>
    <name evidence="2" type="ORF">CAL65_17140</name>
</gene>
<keyword evidence="3" id="KW-1185">Reference proteome</keyword>
<evidence type="ECO:0000313" key="2">
    <source>
        <dbReference type="EMBL" id="RFA33577.1"/>
    </source>
</evidence>
<accession>A0A3E0WNE9</accession>
<feature type="signal peptide" evidence="1">
    <location>
        <begin position="1"/>
        <end position="23"/>
    </location>
</feature>
<protein>
    <submittedName>
        <fullName evidence="2">Uncharacterized protein</fullName>
    </submittedName>
</protein>
<dbReference type="RefSeq" id="WP_116302914.1">
    <property type="nucleotide sequence ID" value="NZ_NFZV01000015.1"/>
</dbReference>
<dbReference type="Proteomes" id="UP000256763">
    <property type="component" value="Unassembled WGS sequence"/>
</dbReference>
<proteinExistence type="predicted"/>
<dbReference type="AlphaFoldDB" id="A0A3E0WNE9"/>
<comment type="caution">
    <text evidence="2">The sequence shown here is derived from an EMBL/GenBank/DDBJ whole genome shotgun (WGS) entry which is preliminary data.</text>
</comment>
<sequence>MPYFLALILVLLAGCATSNPSHSPAVLAYSYDPDASLALNVARAAGIAGISDLPYEEYAALVEANPELSSAVSGEVRDVSRANLPVAAAAARISYVSPPTGLSPGAGSVLSAISWLSAGEMVPARETWFIAWLPEGKTLQDLEAEFLDALFRISPLSEQPHERTVLDADSSDPRPYYHTPDCARVRWARMDVFEADCSLGMTFATYWLDPEERSYLRASSFPFPEPRPAPQFLGGGGERAHGPVLFGIRTRGVGELAELGDEGILQLSANLPAWVYIYYARAFTRDFTRFTPVVLNSGEAHYFIGAPTRD</sequence>